<dbReference type="SUPFAM" id="SSF141673">
    <property type="entry name" value="MOSC N-terminal domain-like"/>
    <property type="match status" value="2"/>
</dbReference>
<feature type="transmembrane region" description="Helical" evidence="1">
    <location>
        <begin position="6"/>
        <end position="27"/>
    </location>
</feature>
<name>A0ABN8MDH2_9CNID</name>
<evidence type="ECO:0000313" key="3">
    <source>
        <dbReference type="EMBL" id="CAH3027728.1"/>
    </source>
</evidence>
<dbReference type="InterPro" id="IPR005303">
    <property type="entry name" value="MOCOS_middle"/>
</dbReference>
<keyword evidence="1" id="KW-0472">Membrane</keyword>
<keyword evidence="4" id="KW-1185">Reference proteome</keyword>
<protein>
    <recommendedName>
        <fullName evidence="2">MOSC domain-containing protein</fullName>
    </recommendedName>
</protein>
<dbReference type="PANTHER" id="PTHR14237">
    <property type="entry name" value="MOLYBDOPTERIN COFACTOR SULFURASE MOSC"/>
    <property type="match status" value="1"/>
</dbReference>
<evidence type="ECO:0000313" key="4">
    <source>
        <dbReference type="Proteomes" id="UP001159427"/>
    </source>
</evidence>
<comment type="caution">
    <text evidence="3">The sequence shown here is derived from an EMBL/GenBank/DDBJ whole genome shotgun (WGS) entry which is preliminary data.</text>
</comment>
<accession>A0ABN8MDH2</accession>
<dbReference type="Pfam" id="PF03473">
    <property type="entry name" value="MOSC"/>
    <property type="match status" value="2"/>
</dbReference>
<feature type="transmembrane region" description="Helical" evidence="1">
    <location>
        <begin position="319"/>
        <end position="338"/>
    </location>
</feature>
<keyword evidence="1" id="KW-0812">Transmembrane</keyword>
<dbReference type="SUPFAM" id="SSF50800">
    <property type="entry name" value="PK beta-barrel domain-like"/>
    <property type="match status" value="1"/>
</dbReference>
<proteinExistence type="predicted"/>
<gene>
    <name evidence="3" type="ORF">PEVE_00032252</name>
</gene>
<sequence length="632" mass="71409">MGNFPSRSWGLCVPFSLHFIVFAFLWWKHRKALKAGNLIFEKIGHVAGIFFYPVKSCRGISLETANCLIEGLEDDRRWVVVDNKDEHIRCYLHPVISQVTPHFEGDQLCLDAPGMETLKVNRKLNTNEYKDLRVLRISSISQYAGDEAAAWFSTLLNVAGCKMYHIHEPRYSSEEQKWGDIALPGDKTGYASITSYLMTTEASLVPLNEALPSPVGMDRFRPNIVIGGTEPFAEDHWDHKVLKIADVTFRKLKDCGRCPKTTVDPERGVKDGHEPLETLRKFRLFKDSDPRHGKAPFFGAQMAPDCEGTIEIDYPTMGLWRICLPLSLNFIAFAFLWWKHRKALKAKPAVFKKIGHVAGIFIYPVKSCRGISLEASNCLIEGLQNDRRWIVVDKNGQYIKSYVKPVLSQVTPHFEGDQLCLDAPGKETLKLNRQLDANEYKDLRVLRISSISQYAGDEASAWFSTLLNVPGCKMYQIHEPRYGSEDKRWGEYALPGDKTGYAAETAYLMTTEASLVALNEALPSPVGMDRFRPNIVIGGTEPFAEDHWNHKILKIADVTFRKIKDCGRCSQTLVDPEKGIKDAGLEPLKTLRKFRLFKDSDPRHEKAPFFGAQMAPDCEGTIKIGDPVFISC</sequence>
<feature type="domain" description="MOSC" evidence="2">
    <location>
        <begin position="169"/>
        <end position="319"/>
    </location>
</feature>
<dbReference type="InterPro" id="IPR011037">
    <property type="entry name" value="Pyrv_Knase-like_insert_dom_sf"/>
</dbReference>
<evidence type="ECO:0000259" key="2">
    <source>
        <dbReference type="PROSITE" id="PS51340"/>
    </source>
</evidence>
<dbReference type="EMBL" id="CALNXI010000469">
    <property type="protein sequence ID" value="CAH3027728.1"/>
    <property type="molecule type" value="Genomic_DNA"/>
</dbReference>
<dbReference type="Pfam" id="PF03476">
    <property type="entry name" value="MOSC_N"/>
    <property type="match status" value="2"/>
</dbReference>
<feature type="domain" description="MOSC" evidence="2">
    <location>
        <begin position="475"/>
        <end position="631"/>
    </location>
</feature>
<keyword evidence="1" id="KW-1133">Transmembrane helix</keyword>
<reference evidence="3 4" key="1">
    <citation type="submission" date="2022-05" db="EMBL/GenBank/DDBJ databases">
        <authorList>
            <consortium name="Genoscope - CEA"/>
            <person name="William W."/>
        </authorList>
    </citation>
    <scope>NUCLEOTIDE SEQUENCE [LARGE SCALE GENOMIC DNA]</scope>
</reference>
<dbReference type="InterPro" id="IPR005302">
    <property type="entry name" value="MoCF_Sase_C"/>
</dbReference>
<dbReference type="PROSITE" id="PS51340">
    <property type="entry name" value="MOSC"/>
    <property type="match status" value="2"/>
</dbReference>
<evidence type="ECO:0000256" key="1">
    <source>
        <dbReference type="SAM" id="Phobius"/>
    </source>
</evidence>
<organism evidence="3 4">
    <name type="scientific">Porites evermanni</name>
    <dbReference type="NCBI Taxonomy" id="104178"/>
    <lineage>
        <taxon>Eukaryota</taxon>
        <taxon>Metazoa</taxon>
        <taxon>Cnidaria</taxon>
        <taxon>Anthozoa</taxon>
        <taxon>Hexacorallia</taxon>
        <taxon>Scleractinia</taxon>
        <taxon>Fungiina</taxon>
        <taxon>Poritidae</taxon>
        <taxon>Porites</taxon>
    </lineage>
</organism>
<dbReference type="PANTHER" id="PTHR14237:SF19">
    <property type="entry name" value="MITOCHONDRIAL AMIDOXIME REDUCING COMPONENT 1"/>
    <property type="match status" value="1"/>
</dbReference>
<dbReference type="Proteomes" id="UP001159427">
    <property type="component" value="Unassembled WGS sequence"/>
</dbReference>